<dbReference type="HOGENOM" id="CLU_026231_5_2_0"/>
<dbReference type="Proteomes" id="UP000001505">
    <property type="component" value="Chromosome"/>
</dbReference>
<dbReference type="AlphaFoldDB" id="D6YTK1"/>
<dbReference type="GO" id="GO:0016226">
    <property type="term" value="P:iron-sulfur cluster assembly"/>
    <property type="evidence" value="ECO:0007669"/>
    <property type="project" value="InterPro"/>
</dbReference>
<feature type="domain" description="SUF system FeS cluster assembly SufBD core" evidence="2">
    <location>
        <begin position="172"/>
        <end position="400"/>
    </location>
</feature>
<evidence type="ECO:0000259" key="2">
    <source>
        <dbReference type="Pfam" id="PF01458"/>
    </source>
</evidence>
<dbReference type="EMBL" id="CP001928">
    <property type="protein sequence ID" value="ADI37462.1"/>
    <property type="molecule type" value="Genomic_DNA"/>
</dbReference>
<reference evidence="4 5" key="1">
    <citation type="journal article" date="2010" name="PLoS ONE">
        <title>The Waddlia genome: a window into chlamydial biology.</title>
        <authorList>
            <person name="Bertelli C."/>
            <person name="Collyn F."/>
            <person name="Croxatto A."/>
            <person name="Ruckert C."/>
            <person name="Polkinghorne A."/>
            <person name="Kebbi-Beghdadi C."/>
            <person name="Goesmann A."/>
            <person name="Vaughan L."/>
            <person name="Greub G."/>
        </authorList>
    </citation>
    <scope>NUCLEOTIDE SEQUENCE [LARGE SCALE GENOMIC DNA]</scope>
    <source>
        <strain evidence="5">ATCC VR-1470 / WSU 86-1044</strain>
    </source>
</reference>
<dbReference type="eggNOG" id="COG0719">
    <property type="taxonomic scope" value="Bacteria"/>
</dbReference>
<comment type="similarity">
    <text evidence="1">Belongs to the iron-sulfur cluster assembly SufBD family.</text>
</comment>
<dbReference type="InterPro" id="IPR000825">
    <property type="entry name" value="SUF_FeS_clus_asmbl_SufBD_core"/>
</dbReference>
<dbReference type="InterPro" id="IPR011542">
    <property type="entry name" value="SUF_FeS_clus_asmbl_SufD"/>
</dbReference>
<proteinExistence type="inferred from homology"/>
<evidence type="ECO:0000256" key="1">
    <source>
        <dbReference type="ARBA" id="ARBA00043967"/>
    </source>
</evidence>
<evidence type="ECO:0000313" key="5">
    <source>
        <dbReference type="Proteomes" id="UP000001505"/>
    </source>
</evidence>
<dbReference type="InterPro" id="IPR055346">
    <property type="entry name" value="Fe-S_cluster_assembly_SufBD"/>
</dbReference>
<dbReference type="Pfam" id="PF01458">
    <property type="entry name" value="SUFBD_core"/>
    <property type="match status" value="1"/>
</dbReference>
<name>D6YTK1_WADCW</name>
<dbReference type="STRING" id="716544.wcw_0087"/>
<evidence type="ECO:0000259" key="3">
    <source>
        <dbReference type="Pfam" id="PF19295"/>
    </source>
</evidence>
<protein>
    <submittedName>
        <fullName evidence="4">FeS assembly protein SufD</fullName>
    </submittedName>
</protein>
<feature type="domain" description="SUF system FeS cluster assembly SufBD N-terminal" evidence="3">
    <location>
        <begin position="19"/>
        <end position="164"/>
    </location>
</feature>
<dbReference type="PANTHER" id="PTHR43575:SF1">
    <property type="entry name" value="PROTEIN ABCI7, CHLOROPLASTIC"/>
    <property type="match status" value="1"/>
</dbReference>
<dbReference type="OrthoDB" id="9768262at2"/>
<evidence type="ECO:0000313" key="4">
    <source>
        <dbReference type="EMBL" id="ADI37462.1"/>
    </source>
</evidence>
<gene>
    <name evidence="4" type="primary">sufD</name>
    <name evidence="4" type="ordered locus">wcw_0087</name>
</gene>
<dbReference type="Pfam" id="PF19295">
    <property type="entry name" value="SufBD_N"/>
    <property type="match status" value="1"/>
</dbReference>
<accession>D6YTK1</accession>
<sequence length="421" mass="47312">MTLFEEQLKRHYQLLPGDAALETIRQKAWDRFQAVGLPQKNQEVWRSIKLRKLFEKSLTLPSLGTRSREEIETLILPGFKKRCLVMINGQLDLELSSTEDLGGRLIVSHLERAAKSYGGFLKPAWMQAIKEETDPFAVLNSALGAKGAFVYLPPNAIIEKPVQILSVHSSETSSLVQPRLHLFAGKGSRITLVSTPHVFSSGSVCNASFELSIDENADVSLYQLNHRMPEAHWQLETTRSFLKRDSRFTAVNLTNGSETVRSDYKAVLTGENGEVNLSGLWMLQGNREAHTNILIDHQAPHCRSNQLFKGVLDDASRSSFEGKIYVRQAAQKTDAFQLNNNLLLSEKANAFSKPNLEIFADDVKASHGATVGQLDKEQLFYLKSRGYSQEMAQKTMIKGFYLEIIDQIKDSVVRDEITKGW</sequence>
<organism evidence="4 5">
    <name type="scientific">Waddlia chondrophila (strain ATCC VR-1470 / WSU 86-1044)</name>
    <dbReference type="NCBI Taxonomy" id="716544"/>
    <lineage>
        <taxon>Bacteria</taxon>
        <taxon>Pseudomonadati</taxon>
        <taxon>Chlamydiota</taxon>
        <taxon>Chlamydiia</taxon>
        <taxon>Parachlamydiales</taxon>
        <taxon>Waddliaceae</taxon>
        <taxon>Waddlia</taxon>
    </lineage>
</organism>
<dbReference type="InterPro" id="IPR045595">
    <property type="entry name" value="SufBD_N"/>
</dbReference>
<dbReference type="RefSeq" id="WP_013181190.1">
    <property type="nucleotide sequence ID" value="NC_014225.1"/>
</dbReference>
<dbReference type="KEGG" id="wch:wcw_0087"/>
<dbReference type="InterPro" id="IPR037284">
    <property type="entry name" value="SUF_FeS_clus_asmbl_SufBD_sf"/>
</dbReference>
<dbReference type="NCBIfam" id="TIGR01981">
    <property type="entry name" value="sufD"/>
    <property type="match status" value="1"/>
</dbReference>
<keyword evidence="5" id="KW-1185">Reference proteome</keyword>
<dbReference type="SUPFAM" id="SSF101960">
    <property type="entry name" value="Stabilizer of iron transporter SufD"/>
    <property type="match status" value="1"/>
</dbReference>
<dbReference type="PANTHER" id="PTHR43575">
    <property type="entry name" value="PROTEIN ABCI7, CHLOROPLASTIC"/>
    <property type="match status" value="1"/>
</dbReference>